<dbReference type="EMBL" id="JAOTEM010000004">
    <property type="protein sequence ID" value="MCU7618630.1"/>
    <property type="molecule type" value="Genomic_DNA"/>
</dbReference>
<evidence type="ECO:0000313" key="2">
    <source>
        <dbReference type="Proteomes" id="UP001208649"/>
    </source>
</evidence>
<comment type="caution">
    <text evidence="1">The sequence shown here is derived from an EMBL/GenBank/DDBJ whole genome shotgun (WGS) entry which is preliminary data.</text>
</comment>
<sequence>MKIKFLTSILAFLFFTHSCDRQKKNADSSKNKVEIKTNTAMPREKNKISILEKSMLEYMETANPSYTRIDVDECTKILNNYVSEISNSKSRDEGMEIVKTTVEKLNKLNEKCNFELIETSEREQIAEILIVESSKKGYNTPEEDITEEWREW</sequence>
<organism evidence="1 2">
    <name type="scientific">Chryseobacterium edaphi</name>
    <dbReference type="NCBI Taxonomy" id="2976532"/>
    <lineage>
        <taxon>Bacteria</taxon>
        <taxon>Pseudomonadati</taxon>
        <taxon>Bacteroidota</taxon>
        <taxon>Flavobacteriia</taxon>
        <taxon>Flavobacteriales</taxon>
        <taxon>Weeksellaceae</taxon>
        <taxon>Chryseobacterium group</taxon>
        <taxon>Chryseobacterium</taxon>
    </lineage>
</organism>
<keyword evidence="2" id="KW-1185">Reference proteome</keyword>
<dbReference type="RefSeq" id="WP_263004140.1">
    <property type="nucleotide sequence ID" value="NZ_JAOTEM010000004.1"/>
</dbReference>
<evidence type="ECO:0008006" key="3">
    <source>
        <dbReference type="Google" id="ProtNLM"/>
    </source>
</evidence>
<reference evidence="2" key="1">
    <citation type="submission" date="2023-07" db="EMBL/GenBank/DDBJ databases">
        <title>Chryseobacterium sp. strain PBS4-4 Genome sequencing and assembly.</title>
        <authorList>
            <person name="Jung Y."/>
        </authorList>
    </citation>
    <scope>NUCLEOTIDE SEQUENCE [LARGE SCALE GENOMIC DNA]</scope>
    <source>
        <strain evidence="2">PBS4-4</strain>
    </source>
</reference>
<protein>
    <recommendedName>
        <fullName evidence="3">Lipoprotein</fullName>
    </recommendedName>
</protein>
<evidence type="ECO:0000313" key="1">
    <source>
        <dbReference type="EMBL" id="MCU7618630.1"/>
    </source>
</evidence>
<dbReference type="Proteomes" id="UP001208649">
    <property type="component" value="Unassembled WGS sequence"/>
</dbReference>
<proteinExistence type="predicted"/>
<accession>A0ABT2W9F7</accession>
<gene>
    <name evidence="1" type="ORF">NZ698_15655</name>
</gene>
<name>A0ABT2W9F7_9FLAO</name>